<protein>
    <submittedName>
        <fullName evidence="3">Uncharacterized protein</fullName>
    </submittedName>
</protein>
<evidence type="ECO:0000256" key="2">
    <source>
        <dbReference type="SAM" id="Phobius"/>
    </source>
</evidence>
<keyword evidence="2" id="KW-1133">Transmembrane helix</keyword>
<comment type="caution">
    <text evidence="3">The sequence shown here is derived from an EMBL/GenBank/DDBJ whole genome shotgun (WGS) entry which is preliminary data.</text>
</comment>
<evidence type="ECO:0000256" key="1">
    <source>
        <dbReference type="SAM" id="MobiDB-lite"/>
    </source>
</evidence>
<feature type="region of interest" description="Disordered" evidence="1">
    <location>
        <begin position="179"/>
        <end position="200"/>
    </location>
</feature>
<name>A0A059G551_9PROT</name>
<keyword evidence="2" id="KW-0472">Membrane</keyword>
<dbReference type="RefSeq" id="WP_035539805.1">
    <property type="nucleotide sequence ID" value="NZ_ARYL01000024.1"/>
</dbReference>
<reference evidence="3 4" key="1">
    <citation type="journal article" date="2014" name="Antonie Van Leeuwenhoek">
        <title>Hyphomonas beringensis sp. nov. and Hyphomonas chukchiensis sp. nov., isolated from surface seawater of the Bering Sea and Chukchi Sea.</title>
        <authorList>
            <person name="Li C."/>
            <person name="Lai Q."/>
            <person name="Li G."/>
            <person name="Dong C."/>
            <person name="Wang J."/>
            <person name="Liao Y."/>
            <person name="Shao Z."/>
        </authorList>
    </citation>
    <scope>NUCLEOTIDE SEQUENCE [LARGE SCALE GENOMIC DNA]</scope>
    <source>
        <strain evidence="3 4">SCH89</strain>
    </source>
</reference>
<feature type="compositionally biased region" description="Low complexity" evidence="1">
    <location>
        <begin position="179"/>
        <end position="189"/>
    </location>
</feature>
<dbReference type="Proteomes" id="UP000024942">
    <property type="component" value="Unassembled WGS sequence"/>
</dbReference>
<organism evidence="3 4">
    <name type="scientific">Hyphomonas oceanitis SCH89</name>
    <dbReference type="NCBI Taxonomy" id="1280953"/>
    <lineage>
        <taxon>Bacteria</taxon>
        <taxon>Pseudomonadati</taxon>
        <taxon>Pseudomonadota</taxon>
        <taxon>Alphaproteobacteria</taxon>
        <taxon>Hyphomonadales</taxon>
        <taxon>Hyphomonadaceae</taxon>
        <taxon>Hyphomonas</taxon>
    </lineage>
</organism>
<dbReference type="OrthoDB" id="7619208at2"/>
<dbReference type="STRING" id="1280953.HOC_14493"/>
<dbReference type="PATRIC" id="fig|1280953.3.peg.2915"/>
<feature type="transmembrane region" description="Helical" evidence="2">
    <location>
        <begin position="88"/>
        <end position="111"/>
    </location>
</feature>
<evidence type="ECO:0000313" key="3">
    <source>
        <dbReference type="EMBL" id="KDA01608.1"/>
    </source>
</evidence>
<accession>A0A059G551</accession>
<keyword evidence="4" id="KW-1185">Reference proteome</keyword>
<dbReference type="EMBL" id="ARYL01000024">
    <property type="protein sequence ID" value="KDA01608.1"/>
    <property type="molecule type" value="Genomic_DNA"/>
</dbReference>
<sequence length="219" mass="24109">MDRQTLDMEGARHGEISAASLQLGDDTIAIRRIATMCVESMEFAPWDMPRNRQSQRLHATLCVANLFFALAALAWWGLMPNKPSSTVALFIAGVLLLLGIFLGIRAAMIAAKIRRREPYYRLTIGTSDARQIPIVDDNRDVLIKIRDIVRHKMDTGDTETVGEFDLNLDIVDLKLPKAAQPAARSPARPELAPGSDDPEILFDADEEEAVAAAQLKSAS</sequence>
<keyword evidence="2" id="KW-0812">Transmembrane</keyword>
<proteinExistence type="predicted"/>
<feature type="transmembrane region" description="Helical" evidence="2">
    <location>
        <begin position="57"/>
        <end position="76"/>
    </location>
</feature>
<dbReference type="AlphaFoldDB" id="A0A059G551"/>
<gene>
    <name evidence="3" type="ORF">HOC_14493</name>
</gene>
<evidence type="ECO:0000313" key="4">
    <source>
        <dbReference type="Proteomes" id="UP000024942"/>
    </source>
</evidence>